<name>A0AA44THN7_BACCE</name>
<evidence type="ECO:0000313" key="2">
    <source>
        <dbReference type="Proteomes" id="UP000226357"/>
    </source>
</evidence>
<evidence type="ECO:0000313" key="1">
    <source>
        <dbReference type="EMBL" id="PFS06412.1"/>
    </source>
</evidence>
<dbReference type="EMBL" id="NVBO01000025">
    <property type="protein sequence ID" value="PFS06412.1"/>
    <property type="molecule type" value="Genomic_DNA"/>
</dbReference>
<comment type="caution">
    <text evidence="1">The sequence shown here is derived from an EMBL/GenBank/DDBJ whole genome shotgun (WGS) entry which is preliminary data.</text>
</comment>
<proteinExistence type="predicted"/>
<accession>A0AA44THN7</accession>
<reference evidence="1 2" key="1">
    <citation type="submission" date="2017-09" db="EMBL/GenBank/DDBJ databases">
        <title>Large-scale bioinformatics analysis of Bacillus genomes uncovers conserved roles of natural products in bacterial physiology.</title>
        <authorList>
            <consortium name="Agbiome Team Llc"/>
            <person name="Bleich R.M."/>
            <person name="Grubbs K.J."/>
            <person name="Santa Maria K.C."/>
            <person name="Allen S.E."/>
            <person name="Farag S."/>
            <person name="Shank E.A."/>
            <person name="Bowers A."/>
        </authorList>
    </citation>
    <scope>NUCLEOTIDE SEQUENCE [LARGE SCALE GENOMIC DNA]</scope>
    <source>
        <strain evidence="1 2">AFS067272</strain>
    </source>
</reference>
<dbReference type="Proteomes" id="UP000226357">
    <property type="component" value="Unassembled WGS sequence"/>
</dbReference>
<gene>
    <name evidence="1" type="ORF">COK38_03185</name>
</gene>
<sequence>MISLISPRYLRAVSPPPQGSERNWEVRWRITAHKSPIGSTNHQWGMKLPTDGSFTLL</sequence>
<organism evidence="1 2">
    <name type="scientific">Bacillus cereus</name>
    <dbReference type="NCBI Taxonomy" id="1396"/>
    <lineage>
        <taxon>Bacteria</taxon>
        <taxon>Bacillati</taxon>
        <taxon>Bacillota</taxon>
        <taxon>Bacilli</taxon>
        <taxon>Bacillales</taxon>
        <taxon>Bacillaceae</taxon>
        <taxon>Bacillus</taxon>
        <taxon>Bacillus cereus group</taxon>
    </lineage>
</organism>
<protein>
    <submittedName>
        <fullName evidence="1">Uncharacterized protein</fullName>
    </submittedName>
</protein>
<dbReference type="AlphaFoldDB" id="A0AA44THN7"/>